<dbReference type="KEGG" id="vg:28715684"/>
<name>A0A1B0UHY5_9ADEN</name>
<reference evidence="1 2" key="1">
    <citation type="submission" date="2015-08" db="EMBL/GenBank/DDBJ databases">
        <title>Isolation and characterization of novel bat adenoviruses with diverse genome sizes, low GC contents or extremely long E3 ORFs.</title>
        <authorList>
            <person name="Tan B."/>
            <person name="Yang X.-L."/>
            <person name="Ge X.-Y."/>
            <person name="Peng C."/>
            <person name="Zhang Y.-Z."/>
            <person name="Zhang L.-B."/>
            <person name="Shi Z.-L."/>
        </authorList>
    </citation>
    <scope>NUCLEOTIDE SEQUENCE [LARGE SCALE GENOMIC DNA]</scope>
    <source>
        <strain evidence="1">WIV13</strain>
    </source>
</reference>
<dbReference type="OrthoDB" id="27262at10239"/>
<accession>A0A1B0UHY5</accession>
<dbReference type="GeneID" id="28715684"/>
<protein>
    <submittedName>
        <fullName evidence="1">U exon</fullName>
    </submittedName>
</protein>
<evidence type="ECO:0000313" key="1">
    <source>
        <dbReference type="EMBL" id="AMB43039.1"/>
    </source>
</evidence>
<dbReference type="RefSeq" id="YP_009272939.1">
    <property type="nucleotide sequence ID" value="NC_030874.1"/>
</dbReference>
<evidence type="ECO:0000313" key="2">
    <source>
        <dbReference type="Proteomes" id="UP000108481"/>
    </source>
</evidence>
<dbReference type="Proteomes" id="UP000108481">
    <property type="component" value="Segment"/>
</dbReference>
<keyword evidence="2" id="KW-1185">Reference proteome</keyword>
<proteinExistence type="predicted"/>
<organism evidence="1 2">
    <name type="scientific">Bat mastadenovirus WIV13</name>
    <dbReference type="NCBI Taxonomy" id="1788435"/>
    <lineage>
        <taxon>Viruses</taxon>
        <taxon>Varidnaviria</taxon>
        <taxon>Bamfordvirae</taxon>
        <taxon>Preplasmiviricota</taxon>
        <taxon>Polisuviricotina</taxon>
        <taxon>Pharingeaviricetes</taxon>
        <taxon>Rowavirales</taxon>
        <taxon>Adenoviridae</taxon>
        <taxon>Mastadenovirus</taxon>
        <taxon>Mastadenovirus humile</taxon>
        <taxon>Bat mastadenovirus E</taxon>
    </lineage>
</organism>
<sequence>MMTLIYNGIKLKEKINFKKFRKVAFKYKIQYQSWEEGDYIEAFGALKKNTLINLLR</sequence>
<dbReference type="EMBL" id="KT698852">
    <property type="protein sequence ID" value="AMB43039.1"/>
    <property type="molecule type" value="Genomic_DNA"/>
</dbReference>